<evidence type="ECO:0000313" key="2">
    <source>
        <dbReference type="Proteomes" id="UP000199608"/>
    </source>
</evidence>
<name>A0A1H2JFZ8_9BACT</name>
<evidence type="ECO:0000313" key="1">
    <source>
        <dbReference type="EMBL" id="SDU55058.1"/>
    </source>
</evidence>
<dbReference type="AlphaFoldDB" id="A0A1H2JFZ8"/>
<dbReference type="InterPro" id="IPR054701">
    <property type="entry name" value="DVU0298-like"/>
</dbReference>
<organism evidence="1 2">
    <name type="scientific">Desulfobacula phenolica</name>
    <dbReference type="NCBI Taxonomy" id="90732"/>
    <lineage>
        <taxon>Bacteria</taxon>
        <taxon>Pseudomonadati</taxon>
        <taxon>Thermodesulfobacteriota</taxon>
        <taxon>Desulfobacteria</taxon>
        <taxon>Desulfobacterales</taxon>
        <taxon>Desulfobacteraceae</taxon>
        <taxon>Desulfobacula</taxon>
    </lineage>
</organism>
<reference evidence="2" key="1">
    <citation type="submission" date="2016-10" db="EMBL/GenBank/DDBJ databases">
        <authorList>
            <person name="Varghese N."/>
            <person name="Submissions S."/>
        </authorList>
    </citation>
    <scope>NUCLEOTIDE SEQUENCE [LARGE SCALE GENOMIC DNA]</scope>
    <source>
        <strain evidence="2">DSM 3384</strain>
    </source>
</reference>
<dbReference type="RefSeq" id="WP_092237009.1">
    <property type="nucleotide sequence ID" value="NZ_FNLL01000012.1"/>
</dbReference>
<sequence>MRKPYGRQTKEKVGKILLEPHRETAMKLLEQIPDEQLVGHLFSHFYHKDERIKFRSIAAMGTLGSRMGRRDIEKSRILLRRIMWNLNDESGGIGWGSPEAMGEILCQSPELALEFKSILFSYLDPEGNYLEHEMLQRGILWGIGTYLESSPHDLNEKTKGLLYGYLHSTDPVKRGYAIRALINAGDFDCSLVPENIITDMQQINIFTGWNFVATRISDMALSCESHKVFA</sequence>
<evidence type="ECO:0008006" key="3">
    <source>
        <dbReference type="Google" id="ProtNLM"/>
    </source>
</evidence>
<protein>
    <recommendedName>
        <fullName evidence="3">HEAT-like repeat-containing protein</fullName>
    </recommendedName>
</protein>
<keyword evidence="2" id="KW-1185">Reference proteome</keyword>
<dbReference type="NCBIfam" id="NF045662">
    <property type="entry name" value="DVU0298_fam"/>
    <property type="match status" value="1"/>
</dbReference>
<dbReference type="InterPro" id="IPR016024">
    <property type="entry name" value="ARM-type_fold"/>
</dbReference>
<dbReference type="SUPFAM" id="SSF48371">
    <property type="entry name" value="ARM repeat"/>
    <property type="match status" value="1"/>
</dbReference>
<dbReference type="EMBL" id="FNLL01000012">
    <property type="protein sequence ID" value="SDU55058.1"/>
    <property type="molecule type" value="Genomic_DNA"/>
</dbReference>
<dbReference type="Proteomes" id="UP000199608">
    <property type="component" value="Unassembled WGS sequence"/>
</dbReference>
<accession>A0A1H2JFZ8</accession>
<gene>
    <name evidence="1" type="ORF">SAMN04487931_11227</name>
</gene>
<proteinExistence type="predicted"/>